<dbReference type="PIRSF" id="PIRSF017233">
    <property type="entry name" value="IKAP"/>
    <property type="match status" value="1"/>
</dbReference>
<dbReference type="EMBL" id="CAJPEV010000129">
    <property type="protein sequence ID" value="CAG0881048.1"/>
    <property type="molecule type" value="Genomic_DNA"/>
</dbReference>
<dbReference type="PANTHER" id="PTHR12747">
    <property type="entry name" value="ELONGATOR COMPLEX PROTEIN 1"/>
    <property type="match status" value="1"/>
</dbReference>
<name>A0A7R9A3C7_9CRUS</name>
<dbReference type="Pfam" id="PF04762">
    <property type="entry name" value="Beta-prop_ELP1_1st"/>
    <property type="match status" value="1"/>
</dbReference>
<comment type="subcellular location">
    <subcellularLocation>
        <location evidence="6">Cytoplasm</location>
    </subcellularLocation>
    <subcellularLocation>
        <location evidence="6">Nucleus</location>
    </subcellularLocation>
</comment>
<dbReference type="InterPro" id="IPR056166">
    <property type="entry name" value="TPR_ELP1"/>
</dbReference>
<feature type="domain" description="ELP1 first N-terminal beta-propeller" evidence="8">
    <location>
        <begin position="34"/>
        <end position="309"/>
    </location>
</feature>
<feature type="domain" description="ELP1 alpha-solenoid" evidence="11">
    <location>
        <begin position="648"/>
        <end position="856"/>
    </location>
</feature>
<protein>
    <recommendedName>
        <fullName evidence="5 6">Elongator complex protein 1</fullName>
    </recommendedName>
</protein>
<comment type="pathway">
    <text evidence="1">tRNA modification; 5-methoxycarbonylmethyl-2-thiouridine-tRNA biosynthesis.</text>
</comment>
<feature type="region of interest" description="Disordered" evidence="7">
    <location>
        <begin position="1090"/>
        <end position="1117"/>
    </location>
</feature>
<evidence type="ECO:0000256" key="5">
    <source>
        <dbReference type="ARBA" id="ARBA00029535"/>
    </source>
</evidence>
<keyword evidence="4" id="KW-0819">tRNA processing</keyword>
<keyword evidence="6" id="KW-0539">Nucleus</keyword>
<dbReference type="SUPFAM" id="SSF69322">
    <property type="entry name" value="Tricorn protease domain 2"/>
    <property type="match status" value="1"/>
</dbReference>
<evidence type="ECO:0000256" key="6">
    <source>
        <dbReference type="PIRNR" id="PIRNR017233"/>
    </source>
</evidence>
<dbReference type="AlphaFoldDB" id="A0A7R9A3C7"/>
<dbReference type="InterPro" id="IPR056165">
    <property type="entry name" value="Beta-prop_ELP1_2nd"/>
</dbReference>
<evidence type="ECO:0000256" key="7">
    <source>
        <dbReference type="SAM" id="MobiDB-lite"/>
    </source>
</evidence>
<comment type="function">
    <text evidence="6">Component of the elongator complex which is required for multiple tRNA modifications, including mcm5U (5-methoxycarbonylmethyl uridine), mcm5s2U (5-methoxycarbonylmethyl-2-thiouridine), and ncm5U (5-carbamoylmethyl uridine). The elongator complex catalyzes formation of carboxymethyluridine in the wobble base at position 34 in tRNAs.</text>
</comment>
<organism evidence="13">
    <name type="scientific">Darwinula stevensoni</name>
    <dbReference type="NCBI Taxonomy" id="69355"/>
    <lineage>
        <taxon>Eukaryota</taxon>
        <taxon>Metazoa</taxon>
        <taxon>Ecdysozoa</taxon>
        <taxon>Arthropoda</taxon>
        <taxon>Crustacea</taxon>
        <taxon>Oligostraca</taxon>
        <taxon>Ostracoda</taxon>
        <taxon>Podocopa</taxon>
        <taxon>Podocopida</taxon>
        <taxon>Darwinulocopina</taxon>
        <taxon>Darwinuloidea</taxon>
        <taxon>Darwinulidae</taxon>
        <taxon>Darwinula</taxon>
    </lineage>
</organism>
<feature type="compositionally biased region" description="Low complexity" evidence="7">
    <location>
        <begin position="1097"/>
        <end position="1110"/>
    </location>
</feature>
<dbReference type="EMBL" id="LR899646">
    <property type="protein sequence ID" value="CAD7241377.1"/>
    <property type="molecule type" value="Genomic_DNA"/>
</dbReference>
<dbReference type="UniPathway" id="UPA00988"/>
<dbReference type="Gene3D" id="2.130.10.10">
    <property type="entry name" value="YVTN repeat-like/Quinoprotein amine dehydrogenase"/>
    <property type="match status" value="1"/>
</dbReference>
<dbReference type="Pfam" id="PF23936">
    <property type="entry name" value="HB_ELP1"/>
    <property type="match status" value="1"/>
</dbReference>
<dbReference type="GO" id="GO:0000049">
    <property type="term" value="F:tRNA binding"/>
    <property type="evidence" value="ECO:0007669"/>
    <property type="project" value="TreeGrafter"/>
</dbReference>
<evidence type="ECO:0000259" key="10">
    <source>
        <dbReference type="Pfam" id="PF23878"/>
    </source>
</evidence>
<feature type="domain" description="ELP1 N-terminal second beta-propeller" evidence="9">
    <location>
        <begin position="347"/>
        <end position="624"/>
    </location>
</feature>
<dbReference type="PANTHER" id="PTHR12747:SF0">
    <property type="entry name" value="ELONGATOR COMPLEX PROTEIN 1"/>
    <property type="match status" value="1"/>
</dbReference>
<gene>
    <name evidence="13" type="ORF">DSTB1V02_LOCUS1370</name>
</gene>
<sequence>MREEEGQPPRVMNMVIDELCILNEVEVAVDGIPVALSYLWESESICVIYEDGDIWTVAVSDWKVECVGSVNGGIRAAAWSPDQELLVVVSGEGILSILTRDFDLLREISLQQDDFGAQKPISVGWGSKQTQFHGSEGKAAALKTPQVKNPCILTWDDEKIRISWRGDGQLLVISSVHPSLRVRQLRIFDREGSLQYTSEPVEGLGHQLSWQPSGGLIATTQKLPNKYQVAFFEKNGLRHGEFSLQYPEHKVEEVAWDESSSILSVLLEYDSEQKEQWLQFYTRGNYHWYLKQELRMSHSSSVLFLGWDSHLPLTLIVLGEDFYKEIAFAWATHSSPLTSDSHAFTAVIDGQNSLMTPFRDVIIPPPMSAYKLESPTPISAVAFPSFALCPSSDDIWIFSVDGSAILHAIEEKQTDEVVGRLECRHQEKLRVRISVEDSPEGMPRCLSLYWKWMWVAPDTFLCLTIRCTLCLWKLSEGTLHLREWMRLKDEVMCMGISKVMGFVILQLQDESLHQVSWGEGLTISQAVPFTSSLPPGAHTNQLEVWESKDSSDWHLFSVTDRGHLLLDGKKILGNVTSFLLGFHAFLATTTDHQLIVCFFYESPDLTIKAEDPLKRNIERGSRLVTWVLDETLVVLQTPRGNLEVIHPRPLVLRRITHLLEKEQVEYRESMQLLRRNRVNCNLLCDHDPKRFLASVPAFIQTLEPSLLVLFLSDLVEEIVVETMYKDYYDLDHVERASTWSDILKAKETKVDRICDALCRAMESQLEGKPDLLHPLLLTHARKSTPDWEGALRRIQHLRHIGEEKRGEEALKFLLYYVDVDELFDVSLGTYDFDLVLLVAAHSNKDPKEYIPFLNQLRILQPQAFRQYSIDIHLRRWNKALKNISQCGEEFFPACLELIREKTLYRHALHLFPSGSASYRSVCEAYGEYLEKKGAWKEAGILYSLAFTPDKAVKMYQKVLDWRSTYQAAMIAGFQGDQMKDLGESLGLSLRHSSRFKDAGDALLHFCGSEGIDLSVDAYLLGGHFSHAIQILAEHGKEEWMETKVKKVALELHKECIILIQRKEKSFQDHLDRLTLVRRVKAERLDKEESVPDGDLYSDASSTVSGSTSSAQTFRSMKSQRKLERKKYTLKEGSANEDLGIIVALHDLIRSTDALCDEVHEILETLVLFGELEKAELLQNTFRVLLKKMEKGSVVIWPQMIGILSNRGFGPDVTTEEAVRIASGPTGHPSDAVRLYELEPQFRFPPVIRKESSWKLHILECSNEGSAET</sequence>
<dbReference type="GO" id="GO:0005634">
    <property type="term" value="C:nucleus"/>
    <property type="evidence" value="ECO:0007669"/>
    <property type="project" value="UniProtKB-SubCell"/>
</dbReference>
<evidence type="ECO:0000259" key="9">
    <source>
        <dbReference type="Pfam" id="PF23797"/>
    </source>
</evidence>
<dbReference type="InterPro" id="IPR015943">
    <property type="entry name" value="WD40/YVTN_repeat-like_dom_sf"/>
</dbReference>
<evidence type="ECO:0000313" key="13">
    <source>
        <dbReference type="EMBL" id="CAD7241377.1"/>
    </source>
</evidence>
<evidence type="ECO:0000256" key="4">
    <source>
        <dbReference type="ARBA" id="ARBA00022694"/>
    </source>
</evidence>
<dbReference type="InterPro" id="IPR056164">
    <property type="entry name" value="Beta-prop_ELP1_1st"/>
</dbReference>
<dbReference type="InterPro" id="IPR006849">
    <property type="entry name" value="Elp1"/>
</dbReference>
<dbReference type="Pfam" id="PF23925">
    <property type="entry name" value="A-sol_ELP1"/>
    <property type="match status" value="1"/>
</dbReference>
<dbReference type="Proteomes" id="UP000677054">
    <property type="component" value="Unassembled WGS sequence"/>
</dbReference>
<reference evidence="13" key="1">
    <citation type="submission" date="2020-11" db="EMBL/GenBank/DDBJ databases">
        <authorList>
            <person name="Tran Van P."/>
        </authorList>
    </citation>
    <scope>NUCLEOTIDE SEQUENCE</scope>
</reference>
<proteinExistence type="inferred from homology"/>
<keyword evidence="14" id="KW-1185">Reference proteome</keyword>
<evidence type="ECO:0000256" key="2">
    <source>
        <dbReference type="ARBA" id="ARBA00006086"/>
    </source>
</evidence>
<dbReference type="Pfam" id="PF23878">
    <property type="entry name" value="TPR_ELP1"/>
    <property type="match status" value="1"/>
</dbReference>
<accession>A0A7R9A3C7</accession>
<comment type="similarity">
    <text evidence="2 6">Belongs to the ELP1/IKA1 family.</text>
</comment>
<dbReference type="InterPro" id="IPR056167">
    <property type="entry name" value="A-sol_ELP1"/>
</dbReference>
<evidence type="ECO:0000256" key="1">
    <source>
        <dbReference type="ARBA" id="ARBA00005043"/>
    </source>
</evidence>
<dbReference type="OrthoDB" id="40048at2759"/>
<feature type="domain" description="ELP1 TPR" evidence="10">
    <location>
        <begin position="865"/>
        <end position="1027"/>
    </location>
</feature>
<dbReference type="GO" id="GO:0002926">
    <property type="term" value="P:tRNA wobble base 5-methoxycarbonylmethyl-2-thiouridinylation"/>
    <property type="evidence" value="ECO:0007669"/>
    <property type="project" value="TreeGrafter"/>
</dbReference>
<evidence type="ECO:0000259" key="8">
    <source>
        <dbReference type="Pfam" id="PF04762"/>
    </source>
</evidence>
<dbReference type="InterPro" id="IPR056169">
    <property type="entry name" value="HB_ELP1"/>
</dbReference>
<evidence type="ECO:0000259" key="11">
    <source>
        <dbReference type="Pfam" id="PF23925"/>
    </source>
</evidence>
<dbReference type="GO" id="GO:0033588">
    <property type="term" value="C:elongator holoenzyme complex"/>
    <property type="evidence" value="ECO:0007669"/>
    <property type="project" value="InterPro"/>
</dbReference>
<evidence type="ECO:0000259" key="12">
    <source>
        <dbReference type="Pfam" id="PF23936"/>
    </source>
</evidence>
<keyword evidence="3 6" id="KW-0963">Cytoplasm</keyword>
<feature type="domain" description="ELP1 three-helical bundle" evidence="12">
    <location>
        <begin position="1040"/>
        <end position="1191"/>
    </location>
</feature>
<dbReference type="GO" id="GO:0005829">
    <property type="term" value="C:cytosol"/>
    <property type="evidence" value="ECO:0007669"/>
    <property type="project" value="TreeGrafter"/>
</dbReference>
<evidence type="ECO:0000313" key="14">
    <source>
        <dbReference type="Proteomes" id="UP000677054"/>
    </source>
</evidence>
<dbReference type="Pfam" id="PF23797">
    <property type="entry name" value="Beta-prop_ELP1_2nd"/>
    <property type="match status" value="1"/>
</dbReference>
<evidence type="ECO:0000256" key="3">
    <source>
        <dbReference type="ARBA" id="ARBA00022490"/>
    </source>
</evidence>